<comment type="caution">
    <text evidence="1">The sequence shown here is derived from an EMBL/GenBank/DDBJ whole genome shotgun (WGS) entry which is preliminary data.</text>
</comment>
<evidence type="ECO:0000313" key="1">
    <source>
        <dbReference type="EMBL" id="KAH3895663.1"/>
    </source>
</evidence>
<dbReference type="Proteomes" id="UP000828390">
    <property type="component" value="Unassembled WGS sequence"/>
</dbReference>
<dbReference type="AlphaFoldDB" id="A0A9D4S9N1"/>
<proteinExistence type="predicted"/>
<dbReference type="Gene3D" id="2.70.98.30">
    <property type="entry name" value="Golgi alpha-mannosidase II, domain 4"/>
    <property type="match status" value="1"/>
</dbReference>
<accession>A0A9D4S9N1</accession>
<dbReference type="GO" id="GO:0006491">
    <property type="term" value="P:N-glycan processing"/>
    <property type="evidence" value="ECO:0007669"/>
    <property type="project" value="TreeGrafter"/>
</dbReference>
<dbReference type="EMBL" id="JAIWYP010000001">
    <property type="protein sequence ID" value="KAH3895663.1"/>
    <property type="molecule type" value="Genomic_DNA"/>
</dbReference>
<dbReference type="InterPro" id="IPR050843">
    <property type="entry name" value="Glycosyl_Hydrlase_38"/>
</dbReference>
<dbReference type="PANTHER" id="PTHR11607:SF3">
    <property type="entry name" value="LYSOSOMAL ALPHA-MANNOSIDASE"/>
    <property type="match status" value="1"/>
</dbReference>
<dbReference type="GO" id="GO:0000139">
    <property type="term" value="C:Golgi membrane"/>
    <property type="evidence" value="ECO:0007669"/>
    <property type="project" value="TreeGrafter"/>
</dbReference>
<name>A0A9D4S9N1_DREPO</name>
<dbReference type="GO" id="GO:0005975">
    <property type="term" value="P:carbohydrate metabolic process"/>
    <property type="evidence" value="ECO:0007669"/>
    <property type="project" value="InterPro"/>
</dbReference>
<evidence type="ECO:0000313" key="2">
    <source>
        <dbReference type="Proteomes" id="UP000828390"/>
    </source>
</evidence>
<dbReference type="GO" id="GO:0030246">
    <property type="term" value="F:carbohydrate binding"/>
    <property type="evidence" value="ECO:0007669"/>
    <property type="project" value="InterPro"/>
</dbReference>
<protein>
    <submittedName>
        <fullName evidence="1">Uncharacterized protein</fullName>
    </submittedName>
</protein>
<keyword evidence="2" id="KW-1185">Reference proteome</keyword>
<dbReference type="InterPro" id="IPR011013">
    <property type="entry name" value="Gal_mutarotase_sf_dom"/>
</dbReference>
<reference evidence="1" key="1">
    <citation type="journal article" date="2019" name="bioRxiv">
        <title>The Genome of the Zebra Mussel, Dreissena polymorpha: A Resource for Invasive Species Research.</title>
        <authorList>
            <person name="McCartney M.A."/>
            <person name="Auch B."/>
            <person name="Kono T."/>
            <person name="Mallez S."/>
            <person name="Zhang Y."/>
            <person name="Obille A."/>
            <person name="Becker A."/>
            <person name="Abrahante J.E."/>
            <person name="Garbe J."/>
            <person name="Badalamenti J.P."/>
            <person name="Herman A."/>
            <person name="Mangelson H."/>
            <person name="Liachko I."/>
            <person name="Sullivan S."/>
            <person name="Sone E.D."/>
            <person name="Koren S."/>
            <person name="Silverstein K.A.T."/>
            <person name="Beckman K.B."/>
            <person name="Gohl D.M."/>
        </authorList>
    </citation>
    <scope>NUCLEOTIDE SEQUENCE</scope>
    <source>
        <strain evidence="1">Duluth1</strain>
        <tissue evidence="1">Whole animal</tissue>
    </source>
</reference>
<dbReference type="SUPFAM" id="SSF74650">
    <property type="entry name" value="Galactose mutarotase-like"/>
    <property type="match status" value="1"/>
</dbReference>
<organism evidence="1 2">
    <name type="scientific">Dreissena polymorpha</name>
    <name type="common">Zebra mussel</name>
    <name type="synonym">Mytilus polymorpha</name>
    <dbReference type="NCBI Taxonomy" id="45954"/>
    <lineage>
        <taxon>Eukaryota</taxon>
        <taxon>Metazoa</taxon>
        <taxon>Spiralia</taxon>
        <taxon>Lophotrochozoa</taxon>
        <taxon>Mollusca</taxon>
        <taxon>Bivalvia</taxon>
        <taxon>Autobranchia</taxon>
        <taxon>Heteroconchia</taxon>
        <taxon>Euheterodonta</taxon>
        <taxon>Imparidentia</taxon>
        <taxon>Neoheterodontei</taxon>
        <taxon>Myida</taxon>
        <taxon>Dreissenoidea</taxon>
        <taxon>Dreissenidae</taxon>
        <taxon>Dreissena</taxon>
    </lineage>
</organism>
<sequence length="207" mass="23216">MAILEDKGKRVTLHSRQPHGVAALDDGWHEVMLDRNVFRDDRNGLGQGVTERVLTRTEFAIQAFKLDRNVFRNILVEYKEVTGPVVEPCFTYVPLNSLVVNEHLLNKLLAFSIEKRAEKFTRKLKLLQLKSFPCDLTVAGLKQLVSNDLESSRTSLVLHQKSPHCTFPAGKIFDTTEGLSSNKTRLNCVGGNDLSANEPRDVTNVSV</sequence>
<dbReference type="GO" id="GO:0004559">
    <property type="term" value="F:alpha-mannosidase activity"/>
    <property type="evidence" value="ECO:0007669"/>
    <property type="project" value="TreeGrafter"/>
</dbReference>
<reference evidence="1" key="2">
    <citation type="submission" date="2020-11" db="EMBL/GenBank/DDBJ databases">
        <authorList>
            <person name="McCartney M.A."/>
            <person name="Auch B."/>
            <person name="Kono T."/>
            <person name="Mallez S."/>
            <person name="Becker A."/>
            <person name="Gohl D.M."/>
            <person name="Silverstein K.A.T."/>
            <person name="Koren S."/>
            <person name="Bechman K.B."/>
            <person name="Herman A."/>
            <person name="Abrahante J.E."/>
            <person name="Garbe J."/>
        </authorList>
    </citation>
    <scope>NUCLEOTIDE SEQUENCE</scope>
    <source>
        <strain evidence="1">Duluth1</strain>
        <tissue evidence="1">Whole animal</tissue>
    </source>
</reference>
<dbReference type="PANTHER" id="PTHR11607">
    <property type="entry name" value="ALPHA-MANNOSIDASE"/>
    <property type="match status" value="1"/>
</dbReference>
<gene>
    <name evidence="1" type="ORF">DPMN_019828</name>
</gene>